<evidence type="ECO:0000313" key="4">
    <source>
        <dbReference type="Proteomes" id="UP000199065"/>
    </source>
</evidence>
<accession>A0A1I2QCT9</accession>
<keyword evidence="4" id="KW-1185">Reference proteome</keyword>
<sequence length="430" mass="45988">MDPNNQDPKDPKDPKDPMDPKDGKFSEDVQEPFEPSQEPREYGDFERPKHEAPGSAAPEPEAEEPKEPSAGKHAAQSDPAPKPFPSTPDTPWDSAAAAGKYDSWGRPLDEDWDAEEPYSPQAPQDPGAYPGGGYPGGSYPGGGYPGGSYPGGGYPGSSWENYGHPAGNGFSGTAQPQQLAEEPQKIPNFSIFDAFGTAWRTFSRSPLPWLGFGALYLVFSFVTTLALLLPTILLISSDIGDPTIVNEDAALTGGQLSLLVGVSLLSALIGILFSAMLYRAAVAAMRGKTLRFTDIFTFKDIHFFGLLGLQILTFLAVLLGLILLLIPGVLIAICTTVAAAHYFLRPERGPIQALKAAIQTGARNPLAIFLVTITTAVLGGIGGATVILLPLILPLVAMICIYLAMLSLHERPAFMDETEDPFGTNYPTHY</sequence>
<keyword evidence="2" id="KW-0472">Membrane</keyword>
<keyword evidence="2" id="KW-1133">Transmembrane helix</keyword>
<feature type="region of interest" description="Disordered" evidence="1">
    <location>
        <begin position="1"/>
        <end position="135"/>
    </location>
</feature>
<organism evidence="3 4">
    <name type="scientific">Corynebacterium spheniscorum</name>
    <dbReference type="NCBI Taxonomy" id="185761"/>
    <lineage>
        <taxon>Bacteria</taxon>
        <taxon>Bacillati</taxon>
        <taxon>Actinomycetota</taxon>
        <taxon>Actinomycetes</taxon>
        <taxon>Mycobacteriales</taxon>
        <taxon>Corynebacteriaceae</taxon>
        <taxon>Corynebacterium</taxon>
    </lineage>
</organism>
<dbReference type="RefSeq" id="WP_092283874.1">
    <property type="nucleotide sequence ID" value="NZ_FOPJ01000002.1"/>
</dbReference>
<feature type="transmembrane region" description="Helical" evidence="2">
    <location>
        <begin position="256"/>
        <end position="280"/>
    </location>
</feature>
<evidence type="ECO:0000256" key="1">
    <source>
        <dbReference type="SAM" id="MobiDB-lite"/>
    </source>
</evidence>
<feature type="transmembrane region" description="Helical" evidence="2">
    <location>
        <begin position="387"/>
        <end position="408"/>
    </location>
</feature>
<proteinExistence type="predicted"/>
<dbReference type="STRING" id="185761.SAMN05660282_00367"/>
<feature type="transmembrane region" description="Helical" evidence="2">
    <location>
        <begin position="325"/>
        <end position="344"/>
    </location>
</feature>
<protein>
    <submittedName>
        <fullName evidence="3">Uncharacterized membrane protein</fullName>
    </submittedName>
</protein>
<feature type="compositionally biased region" description="Basic and acidic residues" evidence="1">
    <location>
        <begin position="37"/>
        <end position="52"/>
    </location>
</feature>
<feature type="compositionally biased region" description="Basic and acidic residues" evidence="1">
    <location>
        <begin position="7"/>
        <end position="27"/>
    </location>
</feature>
<name>A0A1I2QCT9_9CORY</name>
<feature type="transmembrane region" description="Helical" evidence="2">
    <location>
        <begin position="301"/>
        <end position="319"/>
    </location>
</feature>
<keyword evidence="2" id="KW-0812">Transmembrane</keyword>
<dbReference type="AlphaFoldDB" id="A0A1I2QCT9"/>
<evidence type="ECO:0000313" key="3">
    <source>
        <dbReference type="EMBL" id="SFG25463.1"/>
    </source>
</evidence>
<reference evidence="3 4" key="1">
    <citation type="submission" date="2016-10" db="EMBL/GenBank/DDBJ databases">
        <authorList>
            <person name="de Groot N.N."/>
        </authorList>
    </citation>
    <scope>NUCLEOTIDE SEQUENCE [LARGE SCALE GENOMIC DNA]</scope>
    <source>
        <strain>J11</strain>
        <strain evidence="4">PG 39</strain>
    </source>
</reference>
<feature type="transmembrane region" description="Helical" evidence="2">
    <location>
        <begin position="209"/>
        <end position="236"/>
    </location>
</feature>
<evidence type="ECO:0000256" key="2">
    <source>
        <dbReference type="SAM" id="Phobius"/>
    </source>
</evidence>
<gene>
    <name evidence="3" type="ORF">SAMN05660282_00367</name>
</gene>
<feature type="transmembrane region" description="Helical" evidence="2">
    <location>
        <begin position="365"/>
        <end position="381"/>
    </location>
</feature>
<dbReference type="EMBL" id="FOPJ01000002">
    <property type="protein sequence ID" value="SFG25463.1"/>
    <property type="molecule type" value="Genomic_DNA"/>
</dbReference>
<dbReference type="Proteomes" id="UP000199065">
    <property type="component" value="Unassembled WGS sequence"/>
</dbReference>